<protein>
    <submittedName>
        <fullName evidence="2">BLUF domain-containing protein</fullName>
    </submittedName>
</protein>
<organism evidence="2 3">
    <name type="scientific">Sphingomonas ginkgonis</name>
    <dbReference type="NCBI Taxonomy" id="2315330"/>
    <lineage>
        <taxon>Bacteria</taxon>
        <taxon>Pseudomonadati</taxon>
        <taxon>Pseudomonadota</taxon>
        <taxon>Alphaproteobacteria</taxon>
        <taxon>Sphingomonadales</taxon>
        <taxon>Sphingomonadaceae</taxon>
        <taxon>Sphingomonas</taxon>
    </lineage>
</organism>
<dbReference type="SMART" id="SM01034">
    <property type="entry name" value="BLUF"/>
    <property type="match status" value="1"/>
</dbReference>
<reference evidence="2 3" key="1">
    <citation type="submission" date="2018-12" db="EMBL/GenBank/DDBJ databases">
        <title>Sphingomonas sp. HMF7854 Genome sequencing and assembly.</title>
        <authorList>
            <person name="Cha I."/>
            <person name="Kang H."/>
            <person name="Kim H."/>
            <person name="Kang J."/>
            <person name="Joh K."/>
        </authorList>
    </citation>
    <scope>NUCLEOTIDE SEQUENCE [LARGE SCALE GENOMIC DNA]</scope>
    <source>
        <strain evidence="2 3">HMF7854</strain>
    </source>
</reference>
<accession>A0A3R9YJX3</accession>
<dbReference type="PROSITE" id="PS50925">
    <property type="entry name" value="BLUF"/>
    <property type="match status" value="1"/>
</dbReference>
<evidence type="ECO:0000313" key="3">
    <source>
        <dbReference type="Proteomes" id="UP000274661"/>
    </source>
</evidence>
<dbReference type="Pfam" id="PF04940">
    <property type="entry name" value="BLUF"/>
    <property type="match status" value="1"/>
</dbReference>
<dbReference type="GO" id="GO:0009882">
    <property type="term" value="F:blue light photoreceptor activity"/>
    <property type="evidence" value="ECO:0007669"/>
    <property type="project" value="InterPro"/>
</dbReference>
<keyword evidence="3" id="KW-1185">Reference proteome</keyword>
<dbReference type="OrthoDB" id="196105at2"/>
<dbReference type="SUPFAM" id="SSF54975">
    <property type="entry name" value="Acylphosphatase/BLUF domain-like"/>
    <property type="match status" value="1"/>
</dbReference>
<dbReference type="Proteomes" id="UP000274661">
    <property type="component" value="Unassembled WGS sequence"/>
</dbReference>
<name>A0A3R9YJX3_9SPHN</name>
<feature type="domain" description="BLUF" evidence="1">
    <location>
        <begin position="2"/>
        <end position="93"/>
    </location>
</feature>
<dbReference type="AlphaFoldDB" id="A0A3R9YJX3"/>
<evidence type="ECO:0000259" key="1">
    <source>
        <dbReference type="PROSITE" id="PS50925"/>
    </source>
</evidence>
<dbReference type="EMBL" id="RWJF01000001">
    <property type="protein sequence ID" value="RST29446.1"/>
    <property type="molecule type" value="Genomic_DNA"/>
</dbReference>
<sequence>MYLRLVYISTMRRPLDEAECTQILAASRRNNGADGITGLLVAGGNRFLQLLEGPAAVVERCFHRIGRDPRHFAVVTLDRRETSERQCPDWAMGFLPGGCAADGASLGEIVEALVGPIADKNLKAQFTGFAQIQSAA</sequence>
<gene>
    <name evidence="2" type="ORF">HMF7854_00330</name>
</gene>
<evidence type="ECO:0000313" key="2">
    <source>
        <dbReference type="EMBL" id="RST29446.1"/>
    </source>
</evidence>
<dbReference type="GO" id="GO:0071949">
    <property type="term" value="F:FAD binding"/>
    <property type="evidence" value="ECO:0007669"/>
    <property type="project" value="InterPro"/>
</dbReference>
<comment type="caution">
    <text evidence="2">The sequence shown here is derived from an EMBL/GenBank/DDBJ whole genome shotgun (WGS) entry which is preliminary data.</text>
</comment>
<dbReference type="InterPro" id="IPR007024">
    <property type="entry name" value="BLUF_domain"/>
</dbReference>
<dbReference type="InterPro" id="IPR036046">
    <property type="entry name" value="Acylphosphatase-like_dom_sf"/>
</dbReference>
<dbReference type="RefSeq" id="WP_126717289.1">
    <property type="nucleotide sequence ID" value="NZ_RWJF01000001.1"/>
</dbReference>
<dbReference type="Gene3D" id="3.30.70.100">
    <property type="match status" value="1"/>
</dbReference>
<proteinExistence type="predicted"/>